<dbReference type="SUPFAM" id="SSF53474">
    <property type="entry name" value="alpha/beta-Hydrolases"/>
    <property type="match status" value="1"/>
</dbReference>
<protein>
    <recommendedName>
        <fullName evidence="4">Zn(2)-C6 fungal-type domain-containing protein</fullName>
    </recommendedName>
</protein>
<dbReference type="SMART" id="SM00066">
    <property type="entry name" value="GAL4"/>
    <property type="match status" value="1"/>
</dbReference>
<name>A0A2S4KZF1_9HYPO</name>
<evidence type="ECO:0000313" key="6">
    <source>
        <dbReference type="Proteomes" id="UP000237481"/>
    </source>
</evidence>
<dbReference type="Gene3D" id="4.10.240.10">
    <property type="entry name" value="Zn(2)-C6 fungal-type DNA-binding domain"/>
    <property type="match status" value="1"/>
</dbReference>
<evidence type="ECO:0000256" key="3">
    <source>
        <dbReference type="SAM" id="MobiDB-lite"/>
    </source>
</evidence>
<dbReference type="InterPro" id="IPR001138">
    <property type="entry name" value="Zn2Cys6_DnaBD"/>
</dbReference>
<comment type="caution">
    <text evidence="5">The sequence shown here is derived from an EMBL/GenBank/DDBJ whole genome shotgun (WGS) entry which is preliminary data.</text>
</comment>
<sequence length="977" mass="106976">MPPAAGSGHEALQPIHPSMAGKLDPVFEKLYNDNVANTPLKPIDLALLRSKYSVLYSYGTGPAPDVGRVYDDQILLDDGSGATLDVRVYEPTSEGPWPVHIDYHGGGWGLGDLDTEAHICRHICNKANVVVVDVAYRLVPEFAFPTGITDSFAALKYIHAHGAAKFNVKPDSISLGGVSAGAFIALATAHLARDNTPAAIPLRLVAVGTPVIDDLSQYASAAESPFPSMQENEMAPTLNWGRLAWFDKLKWSSLPSDPEEHKAARAEVGWFANLLQAPSFAGLPRTVIYTAGADPLRDEGERYAQLLIQGGVEVTVRRFPGVPHPFMHMDKDLWQASEFIDKTAREIRLAHWASLPCARCVRLSLPCRPRNSTGEPVSADSQNGDVPKARIRRVQTGCLMCKRRKKKCDETKPRCGDCRRLCLDCAWPPERHSRSKAASSAAAVADAKNLAGEMSSDVAMMEIAIRSSPSPVSTPGSGRHGSHDSSCHSSHASQTSHASHGSHISYGQALDHTTSMAMVTTAMTLPATTAAAAMGGGPSIDMSPDKLSWDMTTSSPSWIEAITPISNGSPAASFDATPMASLSIYVPQLLPQLNAPQDKALLNHYSTIVSSILSRRSSSANPYNNYLLPMAQGNDLVLHCILALSANHWRKLQPAMGDRGLLHKSKATQALARVLPHVDKTSADIALVSSLLLCMTELFDGTSEGWKLHLKGAKRLLITLRKQQGDMMTGHYKFLLRLARFLDSAATTSTCRPPLIGEEEAEAATLDRMTATPDEEDSAVYGIPKELFHLVDRVNTLAELRSTRVDRASEAAFRDHAKEIEERINHWSYEYGGMSRAAWTLTPTNDDVLHASMAFEYAIRLRLYQIVEGYELTDPKVGQYVDGILDCVQKIRYGSPLESCLLFPLVMAGGSCWKLEHRVIIQDRLLVMERTCGFGYIYNARDLVERVWSRRDQAEGTGAIVNWARIRYYEMNGLVVF</sequence>
<dbReference type="InterPro" id="IPR036864">
    <property type="entry name" value="Zn2-C6_fun-type_DNA-bd_sf"/>
</dbReference>
<proteinExistence type="predicted"/>
<feature type="compositionally biased region" description="Low complexity" evidence="3">
    <location>
        <begin position="468"/>
        <end position="477"/>
    </location>
</feature>
<dbReference type="PANTHER" id="PTHR37534">
    <property type="entry name" value="TRANSCRIPTIONAL ACTIVATOR PROTEIN UGA3"/>
    <property type="match status" value="1"/>
</dbReference>
<reference evidence="5 6" key="1">
    <citation type="submission" date="2018-01" db="EMBL/GenBank/DDBJ databases">
        <title>Harnessing the power of phylogenomics to disentangle the directionality and signatures of interkingdom host jumping in the parasitic fungal genus Tolypocladium.</title>
        <authorList>
            <person name="Quandt C.A."/>
            <person name="Patterson W."/>
            <person name="Spatafora J.W."/>
        </authorList>
    </citation>
    <scope>NUCLEOTIDE SEQUENCE [LARGE SCALE GENOMIC DNA]</scope>
    <source>
        <strain evidence="5 6">NRBC 100945</strain>
    </source>
</reference>
<dbReference type="OrthoDB" id="3509362at2759"/>
<evidence type="ECO:0000256" key="2">
    <source>
        <dbReference type="ARBA" id="ARBA00023242"/>
    </source>
</evidence>
<feature type="compositionally biased region" description="Low complexity" evidence="3">
    <location>
        <begin position="487"/>
        <end position="503"/>
    </location>
</feature>
<dbReference type="GO" id="GO:0016787">
    <property type="term" value="F:hydrolase activity"/>
    <property type="evidence" value="ECO:0007669"/>
    <property type="project" value="InterPro"/>
</dbReference>
<dbReference type="PANTHER" id="PTHR37534:SF46">
    <property type="entry name" value="ZN(II)2CYS6 TRANSCRIPTION FACTOR (EUROFUNG)"/>
    <property type="match status" value="1"/>
</dbReference>
<dbReference type="PROSITE" id="PS00463">
    <property type="entry name" value="ZN2_CY6_FUNGAL_1"/>
    <property type="match status" value="1"/>
</dbReference>
<comment type="subcellular location">
    <subcellularLocation>
        <location evidence="1">Nucleus</location>
    </subcellularLocation>
</comment>
<dbReference type="AlphaFoldDB" id="A0A2S4KZF1"/>
<dbReference type="Pfam" id="PF11951">
    <property type="entry name" value="Fungal_trans_2"/>
    <property type="match status" value="1"/>
</dbReference>
<organism evidence="5 6">
    <name type="scientific">Tolypocladium paradoxum</name>
    <dbReference type="NCBI Taxonomy" id="94208"/>
    <lineage>
        <taxon>Eukaryota</taxon>
        <taxon>Fungi</taxon>
        <taxon>Dikarya</taxon>
        <taxon>Ascomycota</taxon>
        <taxon>Pezizomycotina</taxon>
        <taxon>Sordariomycetes</taxon>
        <taxon>Hypocreomycetidae</taxon>
        <taxon>Hypocreales</taxon>
        <taxon>Ophiocordycipitaceae</taxon>
        <taxon>Tolypocladium</taxon>
    </lineage>
</organism>
<accession>A0A2S4KZF1</accession>
<dbReference type="SUPFAM" id="SSF57701">
    <property type="entry name" value="Zn2/Cys6 DNA-binding domain"/>
    <property type="match status" value="1"/>
</dbReference>
<dbReference type="Pfam" id="PF07859">
    <property type="entry name" value="Abhydrolase_3"/>
    <property type="match status" value="1"/>
</dbReference>
<feature type="region of interest" description="Disordered" evidence="3">
    <location>
        <begin position="468"/>
        <end position="503"/>
    </location>
</feature>
<dbReference type="EMBL" id="PKSG01000434">
    <property type="protein sequence ID" value="POR35553.1"/>
    <property type="molecule type" value="Genomic_DNA"/>
</dbReference>
<dbReference type="PROSITE" id="PS50048">
    <property type="entry name" value="ZN2_CY6_FUNGAL_2"/>
    <property type="match status" value="1"/>
</dbReference>
<evidence type="ECO:0000256" key="1">
    <source>
        <dbReference type="ARBA" id="ARBA00004123"/>
    </source>
</evidence>
<dbReference type="GO" id="GO:0000981">
    <property type="term" value="F:DNA-binding transcription factor activity, RNA polymerase II-specific"/>
    <property type="evidence" value="ECO:0007669"/>
    <property type="project" value="InterPro"/>
</dbReference>
<evidence type="ECO:0000259" key="4">
    <source>
        <dbReference type="PROSITE" id="PS50048"/>
    </source>
</evidence>
<gene>
    <name evidence="5" type="ORF">TPAR_04266</name>
</gene>
<dbReference type="GO" id="GO:0008270">
    <property type="term" value="F:zinc ion binding"/>
    <property type="evidence" value="ECO:0007669"/>
    <property type="project" value="InterPro"/>
</dbReference>
<keyword evidence="2" id="KW-0539">Nucleus</keyword>
<dbReference type="InterPro" id="IPR029058">
    <property type="entry name" value="AB_hydrolase_fold"/>
</dbReference>
<dbReference type="STRING" id="94208.A0A2S4KZF1"/>
<dbReference type="InterPro" id="IPR021858">
    <property type="entry name" value="Fun_TF"/>
</dbReference>
<dbReference type="Gene3D" id="3.40.50.1820">
    <property type="entry name" value="alpha/beta hydrolase"/>
    <property type="match status" value="1"/>
</dbReference>
<evidence type="ECO:0000313" key="5">
    <source>
        <dbReference type="EMBL" id="POR35553.1"/>
    </source>
</evidence>
<dbReference type="GO" id="GO:0005634">
    <property type="term" value="C:nucleus"/>
    <property type="evidence" value="ECO:0007669"/>
    <property type="project" value="UniProtKB-SubCell"/>
</dbReference>
<feature type="domain" description="Zn(2)-C6 fungal-type" evidence="4">
    <location>
        <begin position="397"/>
        <end position="427"/>
    </location>
</feature>
<dbReference type="Pfam" id="PF00172">
    <property type="entry name" value="Zn_clus"/>
    <property type="match status" value="1"/>
</dbReference>
<dbReference type="InterPro" id="IPR013094">
    <property type="entry name" value="AB_hydrolase_3"/>
</dbReference>
<dbReference type="CDD" id="cd00067">
    <property type="entry name" value="GAL4"/>
    <property type="match status" value="1"/>
</dbReference>
<dbReference type="Proteomes" id="UP000237481">
    <property type="component" value="Unassembled WGS sequence"/>
</dbReference>
<keyword evidence="6" id="KW-1185">Reference proteome</keyword>